<evidence type="ECO:0008006" key="3">
    <source>
        <dbReference type="Google" id="ProtNLM"/>
    </source>
</evidence>
<dbReference type="InterPro" id="IPR050058">
    <property type="entry name" value="Ala-tRNA_ligase"/>
</dbReference>
<reference evidence="1 2" key="1">
    <citation type="submission" date="2021-01" db="EMBL/GenBank/DDBJ databases">
        <title>Whole genome shotgun sequence of Verrucosispora andamanensis NBRC 109075.</title>
        <authorList>
            <person name="Komaki H."/>
            <person name="Tamura T."/>
        </authorList>
    </citation>
    <scope>NUCLEOTIDE SEQUENCE [LARGE SCALE GENOMIC DNA]</scope>
    <source>
        <strain evidence="1 2">NBRC 109075</strain>
    </source>
</reference>
<dbReference type="Proteomes" id="UP000647017">
    <property type="component" value="Unassembled WGS sequence"/>
</dbReference>
<proteinExistence type="predicted"/>
<protein>
    <recommendedName>
        <fullName evidence="3">Alanine--tRNA ligase</fullName>
    </recommendedName>
</protein>
<organism evidence="1 2">
    <name type="scientific">Micromonospora andamanensis</name>
    <dbReference type="NCBI Taxonomy" id="1287068"/>
    <lineage>
        <taxon>Bacteria</taxon>
        <taxon>Bacillati</taxon>
        <taxon>Actinomycetota</taxon>
        <taxon>Actinomycetes</taxon>
        <taxon>Micromonosporales</taxon>
        <taxon>Micromonosporaceae</taxon>
        <taxon>Micromonospora</taxon>
    </lineage>
</organism>
<dbReference type="SUPFAM" id="SSF55186">
    <property type="entry name" value="ThrRS/AlaRS common domain"/>
    <property type="match status" value="1"/>
</dbReference>
<accession>A0ABQ4HZV4</accession>
<dbReference type="RefSeq" id="WP_204010811.1">
    <property type="nucleotide sequence ID" value="NZ_BOOZ01000027.1"/>
</dbReference>
<dbReference type="Gene3D" id="3.30.980.10">
    <property type="entry name" value="Threonyl-trna Synthetase, Chain A, domain 2"/>
    <property type="match status" value="1"/>
</dbReference>
<keyword evidence="2" id="KW-1185">Reference proteome</keyword>
<comment type="caution">
    <text evidence="1">The sequence shown here is derived from an EMBL/GenBank/DDBJ whole genome shotgun (WGS) entry which is preliminary data.</text>
</comment>
<name>A0ABQ4HZV4_9ACTN</name>
<dbReference type="PANTHER" id="PTHR11777:SF9">
    <property type="entry name" value="ALANINE--TRNA LIGASE, CYTOPLASMIC"/>
    <property type="match status" value="1"/>
</dbReference>
<dbReference type="PANTHER" id="PTHR11777">
    <property type="entry name" value="ALANYL-TRNA SYNTHETASE"/>
    <property type="match status" value="1"/>
</dbReference>
<evidence type="ECO:0000313" key="2">
    <source>
        <dbReference type="Proteomes" id="UP000647017"/>
    </source>
</evidence>
<gene>
    <name evidence="1" type="ORF">Van01_44230</name>
</gene>
<dbReference type="EMBL" id="BOOZ01000027">
    <property type="protein sequence ID" value="GIJ11209.1"/>
    <property type="molecule type" value="Genomic_DNA"/>
</dbReference>
<evidence type="ECO:0000313" key="1">
    <source>
        <dbReference type="EMBL" id="GIJ11209.1"/>
    </source>
</evidence>
<dbReference type="InterPro" id="IPR018163">
    <property type="entry name" value="Thr/Ala-tRNA-synth_IIc_edit"/>
</dbReference>
<sequence length="90" mass="9716">MLTGPNLRAEIIDVQRPAKNLIAHTVRILDGSLAVGDTVHVAVDSEWRTGARQAHSGTHVAHSALRHVLGPNALQSGSYNRPGYLRLDFA</sequence>